<dbReference type="EMBL" id="MFJK01000014">
    <property type="protein sequence ID" value="OGG18493.1"/>
    <property type="molecule type" value="Genomic_DNA"/>
</dbReference>
<proteinExistence type="predicted"/>
<gene>
    <name evidence="1" type="ORF">A2721_01755</name>
</gene>
<reference evidence="1 2" key="1">
    <citation type="journal article" date="2016" name="Nat. Commun.">
        <title>Thousands of microbial genomes shed light on interconnected biogeochemical processes in an aquifer system.</title>
        <authorList>
            <person name="Anantharaman K."/>
            <person name="Brown C.T."/>
            <person name="Hug L.A."/>
            <person name="Sharon I."/>
            <person name="Castelle C.J."/>
            <person name="Probst A.J."/>
            <person name="Thomas B.C."/>
            <person name="Singh A."/>
            <person name="Wilkins M.J."/>
            <person name="Karaoz U."/>
            <person name="Brodie E.L."/>
            <person name="Williams K.H."/>
            <person name="Hubbard S.S."/>
            <person name="Banfield J.F."/>
        </authorList>
    </citation>
    <scope>NUCLEOTIDE SEQUENCE [LARGE SCALE GENOMIC DNA]</scope>
</reference>
<organism evidence="1 2">
    <name type="scientific">Candidatus Gottesmanbacteria bacterium RIFCSPHIGHO2_01_FULL_47_48</name>
    <dbReference type="NCBI Taxonomy" id="1798381"/>
    <lineage>
        <taxon>Bacteria</taxon>
        <taxon>Candidatus Gottesmaniibacteriota</taxon>
    </lineage>
</organism>
<evidence type="ECO:0000313" key="1">
    <source>
        <dbReference type="EMBL" id="OGG18493.1"/>
    </source>
</evidence>
<protein>
    <submittedName>
        <fullName evidence="1">Uncharacterized protein</fullName>
    </submittedName>
</protein>
<accession>A0A1F6A1E4</accession>
<dbReference type="AlphaFoldDB" id="A0A1F6A1E4"/>
<sequence>MGGLLERLVSEQQPAPVLITRAGDYPVDAVEKFSRALRGNNFDTMEYIYRNDRTVTSQMREKMDDLLARRGRETIGGHGKSKRLNIVEIVLTGLDRVGFVKGSWRMRLVQRGWNDAQSEYIKLRRSPRPGHNRPAELLANIMRGGRR</sequence>
<dbReference type="Proteomes" id="UP000177871">
    <property type="component" value="Unassembled WGS sequence"/>
</dbReference>
<evidence type="ECO:0000313" key="2">
    <source>
        <dbReference type="Proteomes" id="UP000177871"/>
    </source>
</evidence>
<comment type="caution">
    <text evidence="1">The sequence shown here is derived from an EMBL/GenBank/DDBJ whole genome shotgun (WGS) entry which is preliminary data.</text>
</comment>
<name>A0A1F6A1E4_9BACT</name>